<dbReference type="RefSeq" id="WP_008508875.1">
    <property type="nucleotide sequence ID" value="NZ_CM001403.1"/>
</dbReference>
<dbReference type="HOGENOM" id="CLU_004317_1_0_10"/>
<evidence type="ECO:0000256" key="3">
    <source>
        <dbReference type="ARBA" id="ARBA00022452"/>
    </source>
</evidence>
<dbReference type="AlphaFoldDB" id="H1Y4T5"/>
<comment type="similarity">
    <text evidence="7">Belongs to the TonB-dependent receptor family.</text>
</comment>
<dbReference type="SUPFAM" id="SSF56935">
    <property type="entry name" value="Porins"/>
    <property type="match status" value="1"/>
</dbReference>
<dbReference type="Gene3D" id="2.40.170.20">
    <property type="entry name" value="TonB-dependent receptor, beta-barrel domain"/>
    <property type="match status" value="1"/>
</dbReference>
<reference evidence="10" key="1">
    <citation type="submission" date="2011-09" db="EMBL/GenBank/DDBJ databases">
        <title>The permanent draft genome of Mucilaginibacter paludis DSM 18603.</title>
        <authorList>
            <consortium name="US DOE Joint Genome Institute (JGI-PGF)"/>
            <person name="Lucas S."/>
            <person name="Han J."/>
            <person name="Lapidus A."/>
            <person name="Bruce D."/>
            <person name="Goodwin L."/>
            <person name="Pitluck S."/>
            <person name="Peters L."/>
            <person name="Kyrpides N."/>
            <person name="Mavromatis K."/>
            <person name="Ivanova N."/>
            <person name="Mikhailova N."/>
            <person name="Held B."/>
            <person name="Detter J.C."/>
            <person name="Tapia R."/>
            <person name="Han C."/>
            <person name="Land M."/>
            <person name="Hauser L."/>
            <person name="Markowitz V."/>
            <person name="Cheng J.-F."/>
            <person name="Hugenholtz P."/>
            <person name="Woyke T."/>
            <person name="Wu D."/>
            <person name="Tindall B."/>
            <person name="Brambilla E."/>
            <person name="Klenk H.-P."/>
            <person name="Eisen J.A."/>
        </authorList>
    </citation>
    <scope>NUCLEOTIDE SEQUENCE [LARGE SCALE GENOMIC DNA]</scope>
    <source>
        <strain evidence="10">DSM 18603</strain>
    </source>
</reference>
<evidence type="ECO:0000256" key="7">
    <source>
        <dbReference type="PROSITE-ProRule" id="PRU01360"/>
    </source>
</evidence>
<name>H1Y4T5_9SPHI</name>
<dbReference type="STRING" id="714943.Mucpa_4038"/>
<dbReference type="PROSITE" id="PS52016">
    <property type="entry name" value="TONB_DEPENDENT_REC_3"/>
    <property type="match status" value="1"/>
</dbReference>
<keyword evidence="3 7" id="KW-1134">Transmembrane beta strand</keyword>
<protein>
    <submittedName>
        <fullName evidence="10">TonB-dependent receptor plug</fullName>
    </submittedName>
</protein>
<dbReference type="eggNOG" id="COG1629">
    <property type="taxonomic scope" value="Bacteria"/>
</dbReference>
<evidence type="ECO:0000256" key="8">
    <source>
        <dbReference type="SAM" id="SignalP"/>
    </source>
</evidence>
<feature type="signal peptide" evidence="8">
    <location>
        <begin position="1"/>
        <end position="19"/>
    </location>
</feature>
<keyword evidence="4 7" id="KW-0812">Transmembrane</keyword>
<evidence type="ECO:0000259" key="9">
    <source>
        <dbReference type="Pfam" id="PF07715"/>
    </source>
</evidence>
<evidence type="ECO:0000256" key="2">
    <source>
        <dbReference type="ARBA" id="ARBA00022448"/>
    </source>
</evidence>
<keyword evidence="11" id="KW-1185">Reference proteome</keyword>
<keyword evidence="2 7" id="KW-0813">Transport</keyword>
<dbReference type="InterPro" id="IPR036942">
    <property type="entry name" value="Beta-barrel_TonB_sf"/>
</dbReference>
<comment type="subcellular location">
    <subcellularLocation>
        <location evidence="1 7">Cell outer membrane</location>
        <topology evidence="1 7">Multi-pass membrane protein</topology>
    </subcellularLocation>
</comment>
<keyword evidence="5 7" id="KW-0472">Membrane</keyword>
<accession>H1Y4T5</accession>
<dbReference type="Pfam" id="PF07715">
    <property type="entry name" value="Plug"/>
    <property type="match status" value="1"/>
</dbReference>
<keyword evidence="10" id="KW-0675">Receptor</keyword>
<feature type="chain" id="PRO_5003558194" evidence="8">
    <location>
        <begin position="20"/>
        <end position="958"/>
    </location>
</feature>
<dbReference type="Proteomes" id="UP000002774">
    <property type="component" value="Chromosome"/>
</dbReference>
<feature type="domain" description="TonB-dependent receptor plug" evidence="9">
    <location>
        <begin position="58"/>
        <end position="160"/>
    </location>
</feature>
<keyword evidence="8" id="KW-0732">Signal</keyword>
<dbReference type="InterPro" id="IPR039426">
    <property type="entry name" value="TonB-dep_rcpt-like"/>
</dbReference>
<sequence>MKKTIKLMIWAIITLPLSAQLLSAQQKNIPTSVTPVDSMKRMAKGTLLNIPDAENVKAQASVSGSTLYQTPTANITNTLYGRLPGLTVLQGSGEPGYDAASLYIRGRGTYDNSSLVIYVDGFQTTSSYFQYMSPAEIESITVLKDAAALASFGMKGANGILWVVTKRGKTGPSKVEVNVVSGLQQAININKPLGAYDYARLYNQAISNDNYSLNGYQFLWTPKYSDKQLQAYKNGTATNVDWLDQVLRKNAPYTDANVNFNGGNAATRYAVILDYMNQGGLYDIANTASTSNAQIQRFNIRTNLDLNFFKIFEARIDLGGRIEDRHYPNYNGPQLWQDLASYPSNIYPVRDSLTGHWSGTALYPNNPVASLHGLGWIGTHDRTLQANFALKERLDFITPGLYLKEAASLNTWTRNAFSYTATYSRYYNGTQSTTDKQTTIVANGSSPVNQYDWKQGTLTAGYDRTFGNHRISAAVEYLASNFMTDYSTNSPGLNTGNNIFYHYENLSSAVHYAYLAKYLLDLNVGYSGSDSYAPGNRWKAYPAVGAGWILSEESFLKSSSVISFLKLRGSIGLSGNDQTNNGRYLYQQYFTTNGTYYTGNNGLTSNTGTAQSYIANPNITAEKSLKYDMGFDITLIKKLSLTADVFLDKRSGIVTKSNDLLATFGGSQPYLNIGKVTNKGFEISAQYADHAGKFNYNFGGSASFAKNTVDYQSEVPTVNSFSKTTGLAIGTPIGLVSTGFYNTTDFNSDGTLKSGQPVPAFGAVQPGDIKYKDLDGNGKIDQNDVTAIGKSPFPTLTYTFNAEVNYSGFDFSVQFQGASGNNVNLLSAAYYQTVGLVNNTNVYAIAQNAWAYYPTQGIDTRATATYPRLSTLANSNNYRYSSFWMVSGDYLRVRNAQLGYTFSPALLQKIHTENLRIYVSAVNPITWSYLSKHYNIDPETTSGYPALKSYNLGLSLKF</sequence>
<evidence type="ECO:0000256" key="1">
    <source>
        <dbReference type="ARBA" id="ARBA00004571"/>
    </source>
</evidence>
<dbReference type="InterPro" id="IPR037066">
    <property type="entry name" value="Plug_dom_sf"/>
</dbReference>
<dbReference type="InterPro" id="IPR012910">
    <property type="entry name" value="Plug_dom"/>
</dbReference>
<dbReference type="PROSITE" id="PS00018">
    <property type="entry name" value="EF_HAND_1"/>
    <property type="match status" value="1"/>
</dbReference>
<gene>
    <name evidence="10" type="ORF">Mucpa_4038</name>
</gene>
<dbReference type="GO" id="GO:0009279">
    <property type="term" value="C:cell outer membrane"/>
    <property type="evidence" value="ECO:0007669"/>
    <property type="project" value="UniProtKB-SubCell"/>
</dbReference>
<evidence type="ECO:0000313" key="11">
    <source>
        <dbReference type="Proteomes" id="UP000002774"/>
    </source>
</evidence>
<keyword evidence="6 7" id="KW-0998">Cell outer membrane</keyword>
<evidence type="ECO:0000256" key="6">
    <source>
        <dbReference type="ARBA" id="ARBA00023237"/>
    </source>
</evidence>
<dbReference type="OrthoDB" id="9768177at2"/>
<dbReference type="NCBIfam" id="TIGR04056">
    <property type="entry name" value="OMP_RagA_SusC"/>
    <property type="match status" value="1"/>
</dbReference>
<dbReference type="InterPro" id="IPR018247">
    <property type="entry name" value="EF_Hand_1_Ca_BS"/>
</dbReference>
<evidence type="ECO:0000256" key="5">
    <source>
        <dbReference type="ARBA" id="ARBA00023136"/>
    </source>
</evidence>
<organism evidence="10 11">
    <name type="scientific">Mucilaginibacter paludis DSM 18603</name>
    <dbReference type="NCBI Taxonomy" id="714943"/>
    <lineage>
        <taxon>Bacteria</taxon>
        <taxon>Pseudomonadati</taxon>
        <taxon>Bacteroidota</taxon>
        <taxon>Sphingobacteriia</taxon>
        <taxon>Sphingobacteriales</taxon>
        <taxon>Sphingobacteriaceae</taxon>
        <taxon>Mucilaginibacter</taxon>
    </lineage>
</organism>
<proteinExistence type="inferred from homology"/>
<dbReference type="InterPro" id="IPR023996">
    <property type="entry name" value="TonB-dep_OMP_SusC/RagA"/>
</dbReference>
<dbReference type="Gene3D" id="2.170.130.10">
    <property type="entry name" value="TonB-dependent receptor, plug domain"/>
    <property type="match status" value="1"/>
</dbReference>
<evidence type="ECO:0000313" key="10">
    <source>
        <dbReference type="EMBL" id="EHQ28129.1"/>
    </source>
</evidence>
<dbReference type="EMBL" id="CM001403">
    <property type="protein sequence ID" value="EHQ28129.1"/>
    <property type="molecule type" value="Genomic_DNA"/>
</dbReference>
<evidence type="ECO:0000256" key="4">
    <source>
        <dbReference type="ARBA" id="ARBA00022692"/>
    </source>
</evidence>